<accession>A0A1S8WH99</accession>
<feature type="domain" description="Malic enzyme N-terminal" evidence="1">
    <location>
        <begin position="22"/>
        <end position="66"/>
    </location>
</feature>
<gene>
    <name evidence="2" type="ORF">X801_10397</name>
</gene>
<sequence length="88" mass="10317">MTRLRSFESDFDKYDWLMNLCDKNKELFYRLMNKHPDYIMPLVYTPTVGLACQNLSLVYNDGSILLFSCNCKANNLKIFIGLHTLLTE</sequence>
<name>A0A1S8WH99_OPIVI</name>
<dbReference type="Gene3D" id="3.40.50.10380">
    <property type="entry name" value="Malic enzyme, N-terminal domain"/>
    <property type="match status" value="1"/>
</dbReference>
<dbReference type="PANTHER" id="PTHR23406:SF90">
    <property type="entry name" value="MALIC ENZYME-RELATED"/>
    <property type="match status" value="1"/>
</dbReference>
<dbReference type="AlphaFoldDB" id="A0A1S8WH99"/>
<reference evidence="2 3" key="1">
    <citation type="submission" date="2015-03" db="EMBL/GenBank/DDBJ databases">
        <title>Draft genome of the nematode, Opisthorchis viverrini.</title>
        <authorList>
            <person name="Mitreva M."/>
        </authorList>
    </citation>
    <scope>NUCLEOTIDE SEQUENCE [LARGE SCALE GENOMIC DNA]</scope>
    <source>
        <strain evidence="2">Khon Kaen</strain>
    </source>
</reference>
<dbReference type="EMBL" id="KV907086">
    <property type="protein sequence ID" value="OON13818.1"/>
    <property type="molecule type" value="Genomic_DNA"/>
</dbReference>
<organism evidence="2 3">
    <name type="scientific">Opisthorchis viverrini</name>
    <name type="common">Southeast Asian liver fluke</name>
    <dbReference type="NCBI Taxonomy" id="6198"/>
    <lineage>
        <taxon>Eukaryota</taxon>
        <taxon>Metazoa</taxon>
        <taxon>Spiralia</taxon>
        <taxon>Lophotrochozoa</taxon>
        <taxon>Platyhelminthes</taxon>
        <taxon>Trematoda</taxon>
        <taxon>Digenea</taxon>
        <taxon>Opisthorchiida</taxon>
        <taxon>Opisthorchiata</taxon>
        <taxon>Opisthorchiidae</taxon>
        <taxon>Opisthorchis</taxon>
    </lineage>
</organism>
<keyword evidence="3" id="KW-1185">Reference proteome</keyword>
<evidence type="ECO:0000259" key="1">
    <source>
        <dbReference type="Pfam" id="PF00390"/>
    </source>
</evidence>
<dbReference type="GO" id="GO:0004473">
    <property type="term" value="F:malate dehydrogenase (decarboxylating) (NADP+) activity"/>
    <property type="evidence" value="ECO:0007669"/>
    <property type="project" value="TreeGrafter"/>
</dbReference>
<evidence type="ECO:0000313" key="2">
    <source>
        <dbReference type="EMBL" id="OON13818.1"/>
    </source>
</evidence>
<dbReference type="InterPro" id="IPR046346">
    <property type="entry name" value="Aminoacid_DH-like_N_sf"/>
</dbReference>
<dbReference type="GO" id="GO:0005739">
    <property type="term" value="C:mitochondrion"/>
    <property type="evidence" value="ECO:0007669"/>
    <property type="project" value="TreeGrafter"/>
</dbReference>
<dbReference type="Proteomes" id="UP000243686">
    <property type="component" value="Unassembled WGS sequence"/>
</dbReference>
<evidence type="ECO:0000313" key="3">
    <source>
        <dbReference type="Proteomes" id="UP000243686"/>
    </source>
</evidence>
<protein>
    <recommendedName>
        <fullName evidence="1">Malic enzyme N-terminal domain-containing protein</fullName>
    </recommendedName>
</protein>
<dbReference type="SUPFAM" id="SSF53223">
    <property type="entry name" value="Aminoacid dehydrogenase-like, N-terminal domain"/>
    <property type="match status" value="1"/>
</dbReference>
<proteinExistence type="predicted"/>
<dbReference type="InterPro" id="IPR037062">
    <property type="entry name" value="Malic_N_dom_sf"/>
</dbReference>
<dbReference type="InterPro" id="IPR012301">
    <property type="entry name" value="Malic_N_dom"/>
</dbReference>
<dbReference type="GO" id="GO:0006108">
    <property type="term" value="P:malate metabolic process"/>
    <property type="evidence" value="ECO:0007669"/>
    <property type="project" value="TreeGrafter"/>
</dbReference>
<dbReference type="Pfam" id="PF00390">
    <property type="entry name" value="malic"/>
    <property type="match status" value="1"/>
</dbReference>
<dbReference type="PANTHER" id="PTHR23406">
    <property type="entry name" value="MALIC ENZYME-RELATED"/>
    <property type="match status" value="1"/>
</dbReference>